<reference evidence="1 2" key="1">
    <citation type="submission" date="2014-11" db="EMBL/GenBank/DDBJ databases">
        <title>Draft Genome Sequence of Vibrio piscirenalis strains CECT 8603T and CECT 8604, two marine Gammaproteobacterium isolated from cultured gilthead sea bream (Sparus aurata).</title>
        <authorList>
            <person name="Arahal D.R."/>
            <person name="Rodrigo-Torres L."/>
            <person name="Lucena T."/>
            <person name="Pujalte M.J."/>
        </authorList>
    </citation>
    <scope>NUCLEOTIDE SEQUENCE [LARGE SCALE GENOMIC DNA]</scope>
    <source>
        <strain evidence="1 2">DCR 1-4-2</strain>
    </source>
</reference>
<dbReference type="Proteomes" id="UP000031672">
    <property type="component" value="Unassembled WGS sequence"/>
</dbReference>
<gene>
    <name evidence="1" type="ORF">OJ16_06555</name>
</gene>
<protein>
    <submittedName>
        <fullName evidence="1">Uncharacterized protein</fullName>
    </submittedName>
</protein>
<dbReference type="EMBL" id="JTKH01000006">
    <property type="protein sequence ID" value="KII80940.1"/>
    <property type="molecule type" value="Genomic_DNA"/>
</dbReference>
<evidence type="ECO:0000313" key="1">
    <source>
        <dbReference type="EMBL" id="KII80940.1"/>
    </source>
</evidence>
<evidence type="ECO:0000313" key="2">
    <source>
        <dbReference type="Proteomes" id="UP000031672"/>
    </source>
</evidence>
<name>A0A0C2NIS0_9VIBR</name>
<sequence length="73" mass="8651">MKFTRFVEKHDVTHILSLFETTILDITWTRKIITLKQLVIDEFRDYLRGNSDAIISELPRGEKGRILSGRVYR</sequence>
<organism evidence="1 2">
    <name type="scientific">Vibrio renipiscarius</name>
    <dbReference type="NCBI Taxonomy" id="1461322"/>
    <lineage>
        <taxon>Bacteria</taxon>
        <taxon>Pseudomonadati</taxon>
        <taxon>Pseudomonadota</taxon>
        <taxon>Gammaproteobacteria</taxon>
        <taxon>Vibrionales</taxon>
        <taxon>Vibrionaceae</taxon>
        <taxon>Vibrio</taxon>
    </lineage>
</organism>
<accession>A0A0C2NXU2</accession>
<dbReference type="AlphaFoldDB" id="A0A0C2NIS0"/>
<keyword evidence="2" id="KW-1185">Reference proteome</keyword>
<dbReference type="STRING" id="1461322.OJ16_06555"/>
<accession>A0A0C2NIS0</accession>
<comment type="caution">
    <text evidence="1">The sequence shown here is derived from an EMBL/GenBank/DDBJ whole genome shotgun (WGS) entry which is preliminary data.</text>
</comment>
<dbReference type="RefSeq" id="WP_040988560.1">
    <property type="nucleotide sequence ID" value="NZ_JTKH01000006.1"/>
</dbReference>
<proteinExistence type="predicted"/>